<evidence type="ECO:0000256" key="3">
    <source>
        <dbReference type="ARBA" id="ARBA00022553"/>
    </source>
</evidence>
<evidence type="ECO:0000256" key="5">
    <source>
        <dbReference type="ARBA" id="ARBA00022842"/>
    </source>
</evidence>
<accession>X1A896</accession>
<evidence type="ECO:0000256" key="2">
    <source>
        <dbReference type="ARBA" id="ARBA00010231"/>
    </source>
</evidence>
<dbReference type="GO" id="GO:0005975">
    <property type="term" value="P:carbohydrate metabolic process"/>
    <property type="evidence" value="ECO:0007669"/>
    <property type="project" value="InterPro"/>
</dbReference>
<protein>
    <recommendedName>
        <fullName evidence="7">Alpha-D-phosphohexomutase alpha/beta/alpha domain-containing protein</fullName>
    </recommendedName>
</protein>
<comment type="caution">
    <text evidence="8">The sequence shown here is derived from an EMBL/GenBank/DDBJ whole genome shotgun (WGS) entry which is preliminary data.</text>
</comment>
<dbReference type="GO" id="GO:0016868">
    <property type="term" value="F:intramolecular phosphotransferase activity"/>
    <property type="evidence" value="ECO:0007669"/>
    <property type="project" value="InterPro"/>
</dbReference>
<feature type="non-terminal residue" evidence="8">
    <location>
        <position position="133"/>
    </location>
</feature>
<dbReference type="PANTHER" id="PTHR43771:SF2">
    <property type="entry name" value="PHOSPHOMANNOMUTASE_PHOSPHOGLUCOMUTASE"/>
    <property type="match status" value="1"/>
</dbReference>
<keyword evidence="5" id="KW-0460">Magnesium</keyword>
<dbReference type="InterPro" id="IPR016055">
    <property type="entry name" value="A-D-PHexomutase_a/b/a-I/II/III"/>
</dbReference>
<name>X1A896_9ZZZZ</name>
<keyword evidence="4" id="KW-0479">Metal-binding</keyword>
<evidence type="ECO:0000256" key="1">
    <source>
        <dbReference type="ARBA" id="ARBA00001946"/>
    </source>
</evidence>
<dbReference type="Gene3D" id="3.40.120.10">
    <property type="entry name" value="Alpha-D-Glucose-1,6-Bisphosphate, subunit A, domain 3"/>
    <property type="match status" value="1"/>
</dbReference>
<dbReference type="SUPFAM" id="SSF53738">
    <property type="entry name" value="Phosphoglucomutase, first 3 domains"/>
    <property type="match status" value="1"/>
</dbReference>
<evidence type="ECO:0000259" key="7">
    <source>
        <dbReference type="Pfam" id="PF02878"/>
    </source>
</evidence>
<dbReference type="AlphaFoldDB" id="X1A896"/>
<proteinExistence type="inferred from homology"/>
<dbReference type="InterPro" id="IPR005844">
    <property type="entry name" value="A-D-PHexomutase_a/b/a-I"/>
</dbReference>
<evidence type="ECO:0000256" key="6">
    <source>
        <dbReference type="ARBA" id="ARBA00023235"/>
    </source>
</evidence>
<dbReference type="GO" id="GO:0000287">
    <property type="term" value="F:magnesium ion binding"/>
    <property type="evidence" value="ECO:0007669"/>
    <property type="project" value="InterPro"/>
</dbReference>
<evidence type="ECO:0000256" key="4">
    <source>
        <dbReference type="ARBA" id="ARBA00022723"/>
    </source>
</evidence>
<dbReference type="Pfam" id="PF02878">
    <property type="entry name" value="PGM_PMM_I"/>
    <property type="match status" value="1"/>
</dbReference>
<dbReference type="EMBL" id="BART01004746">
    <property type="protein sequence ID" value="GAG56426.1"/>
    <property type="molecule type" value="Genomic_DNA"/>
</dbReference>
<keyword evidence="3" id="KW-0597">Phosphoprotein</keyword>
<comment type="cofactor">
    <cofactor evidence="1">
        <name>Mg(2+)</name>
        <dbReference type="ChEBI" id="CHEBI:18420"/>
    </cofactor>
</comment>
<comment type="similarity">
    <text evidence="2">Belongs to the phosphohexose mutase family.</text>
</comment>
<sequence>MRINPQIFREYDIRGIVGKDLTGEIVKMLGKSFGTYIISKGGNKVSVGRDNRLSSPKFKSALIGGILSAGCDVINIGLVPTPVMYFSLFNLDVDGGIVVTGSHNPPNFNGFKLAVGKTTIYGDQIKELGKLLR</sequence>
<dbReference type="PROSITE" id="PS00710">
    <property type="entry name" value="PGM_PMM"/>
    <property type="match status" value="1"/>
</dbReference>
<keyword evidence="6" id="KW-0413">Isomerase</keyword>
<dbReference type="PANTHER" id="PTHR43771">
    <property type="entry name" value="PHOSPHOMANNOMUTASE"/>
    <property type="match status" value="1"/>
</dbReference>
<organism evidence="8">
    <name type="scientific">marine sediment metagenome</name>
    <dbReference type="NCBI Taxonomy" id="412755"/>
    <lineage>
        <taxon>unclassified sequences</taxon>
        <taxon>metagenomes</taxon>
        <taxon>ecological metagenomes</taxon>
    </lineage>
</organism>
<gene>
    <name evidence="8" type="ORF">S01H4_11622</name>
</gene>
<dbReference type="InterPro" id="IPR016066">
    <property type="entry name" value="A-D-PHexomutase_CS"/>
</dbReference>
<feature type="domain" description="Alpha-D-phosphohexomutase alpha/beta/alpha" evidence="7">
    <location>
        <begin position="6"/>
        <end position="117"/>
    </location>
</feature>
<evidence type="ECO:0000313" key="8">
    <source>
        <dbReference type="EMBL" id="GAG56426.1"/>
    </source>
</evidence>
<reference evidence="8" key="1">
    <citation type="journal article" date="2014" name="Front. Microbiol.">
        <title>High frequency of phylogenetically diverse reductive dehalogenase-homologous genes in deep subseafloor sedimentary metagenomes.</title>
        <authorList>
            <person name="Kawai M."/>
            <person name="Futagami T."/>
            <person name="Toyoda A."/>
            <person name="Takaki Y."/>
            <person name="Nishi S."/>
            <person name="Hori S."/>
            <person name="Arai W."/>
            <person name="Tsubouchi T."/>
            <person name="Morono Y."/>
            <person name="Uchiyama I."/>
            <person name="Ito T."/>
            <person name="Fujiyama A."/>
            <person name="Inagaki F."/>
            <person name="Takami H."/>
        </authorList>
    </citation>
    <scope>NUCLEOTIDE SEQUENCE</scope>
    <source>
        <strain evidence="8">Expedition CK06-06</strain>
    </source>
</reference>